<evidence type="ECO:0000256" key="3">
    <source>
        <dbReference type="ARBA" id="ARBA00023186"/>
    </source>
</evidence>
<dbReference type="EMBL" id="JASPKY010000003">
    <property type="protein sequence ID" value="KAK9758742.1"/>
    <property type="molecule type" value="Genomic_DNA"/>
</dbReference>
<accession>A0AAW1NL81</accession>
<proteinExistence type="inferred from homology"/>
<dbReference type="AlphaFoldDB" id="A0AAW1NL81"/>
<sequence length="206" mass="23559">MVFGELVIPTTRALWDDEEELQEYVQSDMEWEHELSPDVIDNLYVVDTSTVIKLFEKCILTDLAPVNRSKRAGVRIYQLKQDTVVLYEHKTEFVSGEIIQSLRPFIDKAKNVYGITSSPIALYQSNDAPEDFTCFVRCLSTGITANLMSYCIHNNRGCQLFIGYVEQAPLDSINSEPFLRLFGEIGLEIKSHYNMILQAPSNNLYM</sequence>
<gene>
    <name evidence="4" type="ORF">QE152_g644</name>
</gene>
<comment type="similarity">
    <text evidence="1">Belongs to the PSMG1 family.</text>
</comment>
<protein>
    <recommendedName>
        <fullName evidence="2">Proteasome assembly chaperone 1</fullName>
    </recommendedName>
</protein>
<dbReference type="PANTHER" id="PTHR15069">
    <property type="entry name" value="PROTEASOME ASSEMBLY CHAPERONE 1"/>
    <property type="match status" value="1"/>
</dbReference>
<evidence type="ECO:0000256" key="2">
    <source>
        <dbReference type="ARBA" id="ARBA00019180"/>
    </source>
</evidence>
<dbReference type="GO" id="GO:0005783">
    <property type="term" value="C:endoplasmic reticulum"/>
    <property type="evidence" value="ECO:0007669"/>
    <property type="project" value="InterPro"/>
</dbReference>
<dbReference type="Proteomes" id="UP001458880">
    <property type="component" value="Unassembled WGS sequence"/>
</dbReference>
<dbReference type="GO" id="GO:0070628">
    <property type="term" value="F:proteasome binding"/>
    <property type="evidence" value="ECO:0007669"/>
    <property type="project" value="TreeGrafter"/>
</dbReference>
<comment type="caution">
    <text evidence="4">The sequence shown here is derived from an EMBL/GenBank/DDBJ whole genome shotgun (WGS) entry which is preliminary data.</text>
</comment>
<evidence type="ECO:0000313" key="4">
    <source>
        <dbReference type="EMBL" id="KAK9758742.1"/>
    </source>
</evidence>
<organism evidence="4 5">
    <name type="scientific">Popillia japonica</name>
    <name type="common">Japanese beetle</name>
    <dbReference type="NCBI Taxonomy" id="7064"/>
    <lineage>
        <taxon>Eukaryota</taxon>
        <taxon>Metazoa</taxon>
        <taxon>Ecdysozoa</taxon>
        <taxon>Arthropoda</taxon>
        <taxon>Hexapoda</taxon>
        <taxon>Insecta</taxon>
        <taxon>Pterygota</taxon>
        <taxon>Neoptera</taxon>
        <taxon>Endopterygota</taxon>
        <taxon>Coleoptera</taxon>
        <taxon>Polyphaga</taxon>
        <taxon>Scarabaeiformia</taxon>
        <taxon>Scarabaeidae</taxon>
        <taxon>Rutelinae</taxon>
        <taxon>Popillia</taxon>
    </lineage>
</organism>
<dbReference type="InterPro" id="IPR016565">
    <property type="entry name" value="Proteasome_assmbl_chp_1"/>
</dbReference>
<name>A0AAW1NL81_POPJA</name>
<reference evidence="4 5" key="1">
    <citation type="journal article" date="2024" name="BMC Genomics">
        <title>De novo assembly and annotation of Popillia japonica's genome with initial clues to its potential as an invasive pest.</title>
        <authorList>
            <person name="Cucini C."/>
            <person name="Boschi S."/>
            <person name="Funari R."/>
            <person name="Cardaioli E."/>
            <person name="Iannotti N."/>
            <person name="Marturano G."/>
            <person name="Paoli F."/>
            <person name="Bruttini M."/>
            <person name="Carapelli A."/>
            <person name="Frati F."/>
            <person name="Nardi F."/>
        </authorList>
    </citation>
    <scope>NUCLEOTIDE SEQUENCE [LARGE SCALE GENOMIC DNA]</scope>
    <source>
        <strain evidence="4">DMR45628</strain>
    </source>
</reference>
<dbReference type="PANTHER" id="PTHR15069:SF1">
    <property type="entry name" value="PROTEASOME ASSEMBLY CHAPERONE 1"/>
    <property type="match status" value="1"/>
</dbReference>
<keyword evidence="3" id="KW-0143">Chaperone</keyword>
<keyword evidence="5" id="KW-1185">Reference proteome</keyword>
<evidence type="ECO:0000256" key="1">
    <source>
        <dbReference type="ARBA" id="ARBA00005261"/>
    </source>
</evidence>
<evidence type="ECO:0000313" key="5">
    <source>
        <dbReference type="Proteomes" id="UP001458880"/>
    </source>
</evidence>
<dbReference type="GO" id="GO:0080129">
    <property type="term" value="P:proteasome core complex assembly"/>
    <property type="evidence" value="ECO:0007669"/>
    <property type="project" value="TreeGrafter"/>
</dbReference>